<dbReference type="InterPro" id="IPR029063">
    <property type="entry name" value="SAM-dependent_MTases_sf"/>
</dbReference>
<protein>
    <submittedName>
        <fullName evidence="5">DNA methylase</fullName>
    </submittedName>
</protein>
<evidence type="ECO:0000259" key="4">
    <source>
        <dbReference type="Pfam" id="PF01555"/>
    </source>
</evidence>
<dbReference type="InterPro" id="IPR002941">
    <property type="entry name" value="DNA_methylase_N4/N6"/>
</dbReference>
<dbReference type="Proteomes" id="UP000199513">
    <property type="component" value="Unassembled WGS sequence"/>
</dbReference>
<reference evidence="5 6" key="1">
    <citation type="submission" date="2016-10" db="EMBL/GenBank/DDBJ databases">
        <authorList>
            <person name="de Groot N.N."/>
        </authorList>
    </citation>
    <scope>NUCLEOTIDE SEQUENCE [LARGE SCALE GENOMIC DNA]</scope>
    <source>
        <strain>GEY</strain>
        <strain evidence="6">DSM 9560</strain>
    </source>
</reference>
<dbReference type="GO" id="GO:0003677">
    <property type="term" value="F:DNA binding"/>
    <property type="evidence" value="ECO:0007669"/>
    <property type="project" value="InterPro"/>
</dbReference>
<dbReference type="Pfam" id="PF01555">
    <property type="entry name" value="N6_N4_Mtase"/>
    <property type="match status" value="1"/>
</dbReference>
<evidence type="ECO:0000256" key="2">
    <source>
        <dbReference type="ARBA" id="ARBA00022603"/>
    </source>
</evidence>
<dbReference type="GO" id="GO:0032259">
    <property type="term" value="P:methylation"/>
    <property type="evidence" value="ECO:0007669"/>
    <property type="project" value="UniProtKB-KW"/>
</dbReference>
<dbReference type="RefSeq" id="WP_091549579.1">
    <property type="nucleotide sequence ID" value="NZ_FONY01000086.1"/>
</dbReference>
<comment type="similarity">
    <text evidence="1">Belongs to the N(4)/N(6)-methyltransferase family.</text>
</comment>
<dbReference type="InterPro" id="IPR002052">
    <property type="entry name" value="DNA_methylase_N6_adenine_CS"/>
</dbReference>
<feature type="domain" description="DNA methylase N-4/N-6" evidence="4">
    <location>
        <begin position="17"/>
        <end position="78"/>
    </location>
</feature>
<evidence type="ECO:0000313" key="5">
    <source>
        <dbReference type="EMBL" id="SFF61934.1"/>
    </source>
</evidence>
<dbReference type="EMBL" id="FONY01000086">
    <property type="protein sequence ID" value="SFF61934.1"/>
    <property type="molecule type" value="Genomic_DNA"/>
</dbReference>
<dbReference type="AlphaFoldDB" id="A0A1I2K4V1"/>
<dbReference type="GO" id="GO:0008170">
    <property type="term" value="F:N-methyltransferase activity"/>
    <property type="evidence" value="ECO:0007669"/>
    <property type="project" value="InterPro"/>
</dbReference>
<keyword evidence="6" id="KW-1185">Reference proteome</keyword>
<organism evidence="5 6">
    <name type="scientific">Thermoflexibacter ruber</name>
    <dbReference type="NCBI Taxonomy" id="1003"/>
    <lineage>
        <taxon>Bacteria</taxon>
        <taxon>Pseudomonadati</taxon>
        <taxon>Bacteroidota</taxon>
        <taxon>Cytophagia</taxon>
        <taxon>Cytophagales</taxon>
        <taxon>Thermoflexibacteraceae</taxon>
        <taxon>Thermoflexibacter</taxon>
    </lineage>
</organism>
<dbReference type="STRING" id="1003.SAMN04488541_10863"/>
<keyword evidence="3" id="KW-0808">Transferase</keyword>
<evidence type="ECO:0000256" key="1">
    <source>
        <dbReference type="ARBA" id="ARBA00006594"/>
    </source>
</evidence>
<proteinExistence type="inferred from homology"/>
<dbReference type="SUPFAM" id="SSF53335">
    <property type="entry name" value="S-adenosyl-L-methionine-dependent methyltransferases"/>
    <property type="match status" value="3"/>
</dbReference>
<sequence length="766" mass="89595">MEIINYPIKPEKEKSWHFKSHPYFTKQASNVVATYIEHYSKVGDTVLDPFGGTGVTAIEALRLRRKVVMVDINPLACFIIRQTCEQIDINEFKRTFTALESKVKTKIQAFYQIPNAELAKRDLENWYPKNIALPRNADFEFVHQLYTPRQLHSYALLFAEIKQIENPQMREMMKYVFSSILAKVNLTYMDNPNRGSEGGGSSVFGKYRYWQPTQTVELDIWKNFAKKFEYIYKGKEKWNEMTKDFSVADNLQIINGSALEISDYLPENSIDYIYTDPPYGGNIAYLDLSTMWNAWLFPEIYENHKIDELKQAEVIEGGDLEKTQDDYSELFAKSFEEMGKVLKKDGWLSCVFAHKKLEFWNTIVESCEENGMEFKGSTYQPTNNSSMHYKKNPANVLCSQRIANFKKTFHKSIRPQPDDLQKFIFNEIDRAILETHGASIDIIYQRVLDRLLQTKSMSEAKKKGYLALDKFLDDDKHFVFEPDTQLYYVKNKTEKHKELEKAYLAHLDELRVYLKELFVKRKALTIDEIHKELFEIFSEDKKFPIEKDLPILLSEIAHKSSKTGKWIINEGEAMAINFDHVATNKLVKIQSDGFSHSEIIFRLVKIGEYLGFKSWVGKREQSADNFQGTKFSEISLSVFPIQNTTEQQKVKIQQIDVIWIDKLGFPRYAFEVEESTSIVSGFERFMNLLEVQPDIAQKLCIVCSKSREKKLNDVFKNSTYIGHPIYLENKVRYIFKENLVKFYDEHLDKDFTEQDLKMLYNLVNLN</sequence>
<dbReference type="PROSITE" id="PS00092">
    <property type="entry name" value="N6_MTASE"/>
    <property type="match status" value="1"/>
</dbReference>
<keyword evidence="2 5" id="KW-0489">Methyltransferase</keyword>
<name>A0A1I2K4V1_9BACT</name>
<dbReference type="Gene3D" id="3.40.50.150">
    <property type="entry name" value="Vaccinia Virus protein VP39"/>
    <property type="match status" value="2"/>
</dbReference>
<accession>A0A1I2K4V1</accession>
<evidence type="ECO:0000313" key="6">
    <source>
        <dbReference type="Proteomes" id="UP000199513"/>
    </source>
</evidence>
<gene>
    <name evidence="5" type="ORF">SAMN04488541_10863</name>
</gene>
<evidence type="ECO:0000256" key="3">
    <source>
        <dbReference type="ARBA" id="ARBA00022679"/>
    </source>
</evidence>
<dbReference type="OrthoDB" id="9800801at2"/>